<dbReference type="EMBL" id="BPEY01000091">
    <property type="protein sequence ID" value="GIU50626.1"/>
    <property type="molecule type" value="Genomic_DNA"/>
</dbReference>
<organism evidence="3 4">
    <name type="scientific">Shewanella sairae</name>
    <dbReference type="NCBI Taxonomy" id="190310"/>
    <lineage>
        <taxon>Bacteria</taxon>
        <taxon>Pseudomonadati</taxon>
        <taxon>Pseudomonadota</taxon>
        <taxon>Gammaproteobacteria</taxon>
        <taxon>Alteromonadales</taxon>
        <taxon>Shewanellaceae</taxon>
        <taxon>Shewanella</taxon>
    </lineage>
</organism>
<evidence type="ECO:0000256" key="2">
    <source>
        <dbReference type="SAM" id="SignalP"/>
    </source>
</evidence>
<proteinExistence type="predicted"/>
<protein>
    <recommendedName>
        <fullName evidence="5">Carboxypeptidase regulatory-like domain-containing protein</fullName>
    </recommendedName>
</protein>
<dbReference type="Proteomes" id="UP000887104">
    <property type="component" value="Unassembled WGS sequence"/>
</dbReference>
<feature type="region of interest" description="Disordered" evidence="1">
    <location>
        <begin position="23"/>
        <end position="46"/>
    </location>
</feature>
<dbReference type="RefSeq" id="WP_220782727.1">
    <property type="nucleotide sequence ID" value="NZ_BPEY01000091.1"/>
</dbReference>
<sequence length="606" mass="67533">MFVKKLGLVLLSSSLLIACGGSDSEDVTPPVEPQPEVTPPVTGTPDPTEYNHQVQGVLAFEGAIAGADICVDLNTNTLCDTDEPTSTTDNDGRYQIDWNSEVETPNYYLVANWIDTTRSNVSQPKMLSRSFKTNKLNLAKVDGKHSNRTDIFNDGNAKLVALSDHQGAINALTHIDFKRYEQMLAQDLSEIEIADLRLQLSWLIDGLYAPDSNIAYQVTPTLSSSEQFNTTYQTHMHVAALIGDQLNATLAIEKVLTFSGPTITALADENQVSMSEFLADDPIEVRYIVSDSLIAQGYIETPFDEKIMNDNDWQVLRDNLFNDGVNHDFSLNPPSSLSTFTLEYGEATKFIVGYVHEGGLIGKEHELTMSSREELCWDNQSNSWKDSDTSYPSNGETTNNTISFSTSGTSVQTKLKFEKYNTNSDTWLSIINAQPAAFKFNQVDWPEYVYRYYIKQDDDVMCKAANASIFVMPAASVDALTSDDIARTVWSVFYPHNVITDEDKREIKVSYTAGEYSTFIWEHDTSPNGSPLIRISELIDPTNGQSLSTFQEYIVQDGFLIEVDVNKSSSFDDFSDHLLISYDGETNGFSQHFLAHIKALLSPTQP</sequence>
<keyword evidence="4" id="KW-1185">Reference proteome</keyword>
<accession>A0ABQ4PPE9</accession>
<gene>
    <name evidence="3" type="ORF">TUM4438_37320</name>
</gene>
<evidence type="ECO:0000256" key="1">
    <source>
        <dbReference type="SAM" id="MobiDB-lite"/>
    </source>
</evidence>
<dbReference type="PROSITE" id="PS51257">
    <property type="entry name" value="PROKAR_LIPOPROTEIN"/>
    <property type="match status" value="1"/>
</dbReference>
<evidence type="ECO:0008006" key="5">
    <source>
        <dbReference type="Google" id="ProtNLM"/>
    </source>
</evidence>
<comment type="caution">
    <text evidence="3">The sequence shown here is derived from an EMBL/GenBank/DDBJ whole genome shotgun (WGS) entry which is preliminary data.</text>
</comment>
<evidence type="ECO:0000313" key="4">
    <source>
        <dbReference type="Proteomes" id="UP000887104"/>
    </source>
</evidence>
<feature type="chain" id="PRO_5046338537" description="Carboxypeptidase regulatory-like domain-containing protein" evidence="2">
    <location>
        <begin position="19"/>
        <end position="606"/>
    </location>
</feature>
<keyword evidence="2" id="KW-0732">Signal</keyword>
<name>A0ABQ4PPE9_9GAMM</name>
<reference evidence="3" key="1">
    <citation type="submission" date="2021-05" db="EMBL/GenBank/DDBJ databases">
        <title>Molecular characterization for Shewanella algae harboring chromosomal blaOXA-55-like strains isolated from clinical and environment sample.</title>
        <authorList>
            <person name="Ohama Y."/>
            <person name="Aoki K."/>
            <person name="Harada S."/>
            <person name="Moriya K."/>
            <person name="Ishii Y."/>
            <person name="Tateda K."/>
        </authorList>
    </citation>
    <scope>NUCLEOTIDE SEQUENCE</scope>
    <source>
        <strain evidence="3">JCM 11563</strain>
    </source>
</reference>
<evidence type="ECO:0000313" key="3">
    <source>
        <dbReference type="EMBL" id="GIU50626.1"/>
    </source>
</evidence>
<feature type="signal peptide" evidence="2">
    <location>
        <begin position="1"/>
        <end position="18"/>
    </location>
</feature>